<reference evidence="2" key="1">
    <citation type="submission" date="2021-06" db="EMBL/GenBank/DDBJ databases">
        <authorList>
            <person name="Hodson N. C."/>
            <person name="Mongue J. A."/>
            <person name="Jaron S. K."/>
        </authorList>
    </citation>
    <scope>NUCLEOTIDE SEQUENCE</scope>
</reference>
<keyword evidence="3" id="KW-1185">Reference proteome</keyword>
<comment type="caution">
    <text evidence="2">The sequence shown here is derived from an EMBL/GenBank/DDBJ whole genome shotgun (WGS) entry which is preliminary data.</text>
</comment>
<evidence type="ECO:0000313" key="2">
    <source>
        <dbReference type="EMBL" id="CAG7717407.1"/>
    </source>
</evidence>
<protein>
    <submittedName>
        <fullName evidence="2">Uncharacterized protein</fullName>
    </submittedName>
</protein>
<feature type="compositionally biased region" description="Basic residues" evidence="1">
    <location>
        <begin position="10"/>
        <end position="21"/>
    </location>
</feature>
<accession>A0A8J2NT46</accession>
<evidence type="ECO:0000256" key="1">
    <source>
        <dbReference type="SAM" id="MobiDB-lite"/>
    </source>
</evidence>
<feature type="region of interest" description="Disordered" evidence="1">
    <location>
        <begin position="1"/>
        <end position="32"/>
    </location>
</feature>
<dbReference type="Proteomes" id="UP000708208">
    <property type="component" value="Unassembled WGS sequence"/>
</dbReference>
<sequence length="438" mass="50241">MARTKSAKGNNRKQKVRKPWKHTAAGKSKDPTSTYQYSYEEIKAIRAKDVEECNFCMMQFGAGNGEKLKTHVAYFCPKLPLSYHQRSLVMTDIKNHVTHMNTDGSALFSVVKKKPSHPLLLCEINGKGINPSIAADALSWIPNRPGVIVGDPCILDFWHCRGNYDICGKKYSTSPVSMNVGKELLLKLHGIIWKVEDHKDVFQWNTNHSNRIDDRTDVNALARLLIRQHAKRVAFKEFIKAGMETKSLNRVILFMLHWHRWESSALWRKCNEKSANEGSKGKRNAGNHAGLLVVDIRYSADDTIISPVYYESFVEKDTYYKHVLWRSGHRHFCNFMKNLFGKSMCVKSENIRFYKNIIPNGCVPTAFFHAAQAKMFPVINGPSSSRTIAGLQIWLREFKRFHKQSDDNKAMKIPINKAKALFDRINHSMESLAFEFEV</sequence>
<gene>
    <name evidence="2" type="ORF">AFUS01_LOCUS6866</name>
</gene>
<evidence type="ECO:0000313" key="3">
    <source>
        <dbReference type="Proteomes" id="UP000708208"/>
    </source>
</evidence>
<organism evidence="2 3">
    <name type="scientific">Allacma fusca</name>
    <dbReference type="NCBI Taxonomy" id="39272"/>
    <lineage>
        <taxon>Eukaryota</taxon>
        <taxon>Metazoa</taxon>
        <taxon>Ecdysozoa</taxon>
        <taxon>Arthropoda</taxon>
        <taxon>Hexapoda</taxon>
        <taxon>Collembola</taxon>
        <taxon>Symphypleona</taxon>
        <taxon>Sminthuridae</taxon>
        <taxon>Allacma</taxon>
    </lineage>
</organism>
<proteinExistence type="predicted"/>
<dbReference type="EMBL" id="CAJVCH010045562">
    <property type="protein sequence ID" value="CAG7717407.1"/>
    <property type="molecule type" value="Genomic_DNA"/>
</dbReference>
<name>A0A8J2NT46_9HEXA</name>
<dbReference type="AlphaFoldDB" id="A0A8J2NT46"/>